<evidence type="ECO:0000256" key="1">
    <source>
        <dbReference type="ARBA" id="ARBA00022553"/>
    </source>
</evidence>
<dbReference type="InterPro" id="IPR002645">
    <property type="entry name" value="STAS_dom"/>
</dbReference>
<dbReference type="Gene3D" id="3.30.750.24">
    <property type="entry name" value="STAS domain"/>
    <property type="match status" value="1"/>
</dbReference>
<keyword evidence="1" id="KW-0597">Phosphoprotein</keyword>
<sequence length="290" mass="33218">MEIILMDEGECMEDKNRSLYNYLVEKAPEMTKDWRGFQVVKAGSDYSADAPPERARKVEEQNTQYFRTVAKSLLQTEEEMKETIATWTKQTSADRVKSRTSLVDVQRNLSIFRKIYWVHIKRFAETAELDIQAEDIFHWQEIIDYTLDYVMETFTENFMDILLSQLSAQSMLIKELSTPVIPLSSEVGLLPLIGDIDTERAKFIMESTLQQSVKLGITHLIIDLSGVIMVDTMVAHQIFKVISSLKLTGIQSTLLGIRPEVAHTAIQLGIDFKDITTENSLEKVFKKLNL</sequence>
<evidence type="ECO:0000313" key="3">
    <source>
        <dbReference type="EMBL" id="EWG09648.1"/>
    </source>
</evidence>
<reference evidence="3 4" key="2">
    <citation type="journal article" date="2016" name="Sci. Rep.">
        <title>A novel serine protease, Sep1, from Bacillus firmus DS-1 has nematicidal activity and degrades multiple intestinal-associated nematode proteins.</title>
        <authorList>
            <person name="Geng C."/>
            <person name="Nie X."/>
            <person name="Tang Z."/>
            <person name="Zhang Y."/>
            <person name="Lin J."/>
            <person name="Sun M."/>
            <person name="Peng D."/>
        </authorList>
    </citation>
    <scope>NUCLEOTIDE SEQUENCE [LARGE SCALE GENOMIC DNA]</scope>
    <source>
        <strain evidence="3 4">DS1</strain>
    </source>
</reference>
<gene>
    <name evidence="3" type="ORF">PBF_18594</name>
</gene>
<name>W7KU04_CYTFI</name>
<dbReference type="PATRIC" id="fig|1307436.3.peg.3997"/>
<dbReference type="SUPFAM" id="SSF52091">
    <property type="entry name" value="SpoIIaa-like"/>
    <property type="match status" value="1"/>
</dbReference>
<dbReference type="PANTHER" id="PTHR33745">
    <property type="entry name" value="RSBT ANTAGONIST PROTEIN RSBS-RELATED"/>
    <property type="match status" value="1"/>
</dbReference>
<dbReference type="Pfam" id="PF01740">
    <property type="entry name" value="STAS"/>
    <property type="match status" value="1"/>
</dbReference>
<dbReference type="EMBL" id="APVL01000015">
    <property type="protein sequence ID" value="EWG09648.1"/>
    <property type="molecule type" value="Genomic_DNA"/>
</dbReference>
<dbReference type="InterPro" id="IPR036513">
    <property type="entry name" value="STAS_dom_sf"/>
</dbReference>
<dbReference type="AlphaFoldDB" id="W7KU04"/>
<accession>W7KU04</accession>
<organism evidence="3 4">
    <name type="scientific">Cytobacillus firmus DS1</name>
    <dbReference type="NCBI Taxonomy" id="1307436"/>
    <lineage>
        <taxon>Bacteria</taxon>
        <taxon>Bacillati</taxon>
        <taxon>Bacillota</taxon>
        <taxon>Bacilli</taxon>
        <taxon>Bacillales</taxon>
        <taxon>Bacillaceae</taxon>
        <taxon>Cytobacillus</taxon>
    </lineage>
</organism>
<dbReference type="PANTHER" id="PTHR33745:SF3">
    <property type="entry name" value="RSBT CO-ANTAGONIST PROTEIN RSBRC"/>
    <property type="match status" value="1"/>
</dbReference>
<comment type="caution">
    <text evidence="3">The sequence shown here is derived from an EMBL/GenBank/DDBJ whole genome shotgun (WGS) entry which is preliminary data.</text>
</comment>
<dbReference type="CDD" id="cd07041">
    <property type="entry name" value="STAS_RsbR_RsbS_like"/>
    <property type="match status" value="1"/>
</dbReference>
<feature type="domain" description="STAS" evidence="2">
    <location>
        <begin position="177"/>
        <end position="288"/>
    </location>
</feature>
<dbReference type="Proteomes" id="UP000019270">
    <property type="component" value="Unassembled WGS sequence"/>
</dbReference>
<dbReference type="InterPro" id="IPR051932">
    <property type="entry name" value="Bact_StressResp_Reg"/>
</dbReference>
<protein>
    <recommendedName>
        <fullName evidence="2">STAS domain-containing protein</fullName>
    </recommendedName>
</protein>
<dbReference type="PROSITE" id="PS50801">
    <property type="entry name" value="STAS"/>
    <property type="match status" value="1"/>
</dbReference>
<dbReference type="eggNOG" id="COG1366">
    <property type="taxonomic scope" value="Bacteria"/>
</dbReference>
<reference evidence="4" key="1">
    <citation type="submission" date="2013-03" db="EMBL/GenBank/DDBJ databases">
        <title>Draft genome sequence of Bacillus firmus DS1.</title>
        <authorList>
            <person name="Peng D."/>
            <person name="Zhu L."/>
            <person name="Sun M."/>
        </authorList>
    </citation>
    <scope>NUCLEOTIDE SEQUENCE [LARGE SCALE GENOMIC DNA]</scope>
    <source>
        <strain evidence="4">DS1</strain>
    </source>
</reference>
<evidence type="ECO:0000313" key="4">
    <source>
        <dbReference type="Proteomes" id="UP000019270"/>
    </source>
</evidence>
<proteinExistence type="predicted"/>
<evidence type="ECO:0000259" key="2">
    <source>
        <dbReference type="PROSITE" id="PS50801"/>
    </source>
</evidence>
<dbReference type="Gene3D" id="1.10.490.70">
    <property type="entry name" value="Histidine kinase N-terminal domain"/>
    <property type="match status" value="1"/>
</dbReference>